<accession>A0A1M4EDW2</accession>
<proteinExistence type="predicted"/>
<sequence length="54" mass="6332">MQVVYGIADEEVKAVLHQTSLRRNDERLLRLNDKHVYRQYVAGFERMRAADQAA</sequence>
<reference evidence="1" key="1">
    <citation type="submission" date="2016-04" db="EMBL/GenBank/DDBJ databases">
        <authorList>
            <person name="Evans L.H."/>
            <person name="Alamgir A."/>
            <person name="Owens N."/>
            <person name="Weber N.D."/>
            <person name="Virtaneva K."/>
            <person name="Barbian K."/>
            <person name="Babar A."/>
            <person name="Rosenke K."/>
        </authorList>
    </citation>
    <scope>NUCLEOTIDE SEQUENCE</scope>
    <source>
        <strain evidence="1">Nono1</strain>
    </source>
</reference>
<protein>
    <submittedName>
        <fullName evidence="1">Uncharacterized protein</fullName>
    </submittedName>
</protein>
<dbReference type="AlphaFoldDB" id="A0A1M4EDW2"/>
<dbReference type="RefSeq" id="WP_225265887.1">
    <property type="nucleotide sequence ID" value="NZ_CP084058.1"/>
</dbReference>
<organism evidence="1">
    <name type="scientific">Nonomuraea gerenzanensis</name>
    <dbReference type="NCBI Taxonomy" id="93944"/>
    <lineage>
        <taxon>Bacteria</taxon>
        <taxon>Bacillati</taxon>
        <taxon>Actinomycetota</taxon>
        <taxon>Actinomycetes</taxon>
        <taxon>Streptosporangiales</taxon>
        <taxon>Streptosporangiaceae</taxon>
        <taxon>Nonomuraea</taxon>
    </lineage>
</organism>
<dbReference type="EMBL" id="LT559118">
    <property type="protein sequence ID" value="SBO97105.1"/>
    <property type="molecule type" value="Genomic_DNA"/>
</dbReference>
<evidence type="ECO:0000313" key="1">
    <source>
        <dbReference type="EMBL" id="SBO97105.1"/>
    </source>
</evidence>
<name>A0A1M4EDW2_9ACTN</name>
<gene>
    <name evidence="1" type="ORF">BN4615_P6621</name>
</gene>